<feature type="transmembrane region" description="Helical" evidence="1">
    <location>
        <begin position="268"/>
        <end position="290"/>
    </location>
</feature>
<keyword evidence="4" id="KW-1185">Reference proteome</keyword>
<evidence type="ECO:0000256" key="1">
    <source>
        <dbReference type="SAM" id="Phobius"/>
    </source>
</evidence>
<dbReference type="PANTHER" id="PTHR35546">
    <property type="entry name" value="F-BOX PROTEIN INTERACTION DOMAIN PROTEIN-RELATED"/>
    <property type="match status" value="1"/>
</dbReference>
<dbReference type="SMART" id="SM00256">
    <property type="entry name" value="FBOX"/>
    <property type="match status" value="1"/>
</dbReference>
<dbReference type="Gene3D" id="1.20.1280.50">
    <property type="match status" value="1"/>
</dbReference>
<comment type="caution">
    <text evidence="3">The sequence shown here is derived from an EMBL/GenBank/DDBJ whole genome shotgun (WGS) entry which is preliminary data.</text>
</comment>
<evidence type="ECO:0000313" key="4">
    <source>
        <dbReference type="Proteomes" id="UP001152523"/>
    </source>
</evidence>
<dbReference type="AlphaFoldDB" id="A0AAV0FRI7"/>
<proteinExistence type="predicted"/>
<dbReference type="Pfam" id="PF00646">
    <property type="entry name" value="F-box"/>
    <property type="match status" value="1"/>
</dbReference>
<dbReference type="SUPFAM" id="SSF81383">
    <property type="entry name" value="F-box domain"/>
    <property type="match status" value="1"/>
</dbReference>
<evidence type="ECO:0000259" key="2">
    <source>
        <dbReference type="PROSITE" id="PS50181"/>
    </source>
</evidence>
<keyword evidence="1" id="KW-1133">Transmembrane helix</keyword>
<dbReference type="InterPro" id="IPR036047">
    <property type="entry name" value="F-box-like_dom_sf"/>
</dbReference>
<feature type="domain" description="F-box" evidence="2">
    <location>
        <begin position="19"/>
        <end position="64"/>
    </location>
</feature>
<accession>A0AAV0FRI7</accession>
<name>A0AAV0FRI7_9ASTE</name>
<dbReference type="PANTHER" id="PTHR35546:SF119">
    <property type="entry name" value="F-BOX_KELCH-REPEAT PROTEIN"/>
    <property type="match status" value="1"/>
</dbReference>
<sequence length="414" mass="47174">MMTTACESRKKQTREEDAPEGIHNLTDDLLTEILLRLSRRQALQYRLVCKGWYSIISSPRFTRLSNLRLGFPINLVFQTPGNLPIPKTSALRSILLRSAYRVNREFGFDFLPDPNVRLVGSSANFMLCARRIPGGWCPLLCLQSCKGTMDFSPSCSTRPTVCFLCRRPSECRSNQAAEGVKGSSHTKFMVLRFLTPKSNHSGSTHFKALVLSSEDLEWRALDVSRPPTVRYYSCKTPLVAYRGALHKLYNEIIMVYDPFNSPHAISRIIHLPFLLPHGFSIGLTCCFGVFRGRLRIARVCSESHGVSGVDPAIEIWELGDYNSGLWNLVQKVHLKGLSVGTFPLVKGNKVKPWLRVLYFHPLMDHVLYLGMQTRGLETHVIHFDIKTRKLRRLMKNICSILPSLRWTKIFRYSS</sequence>
<gene>
    <name evidence="3" type="ORF">CEPIT_LOCUS36450</name>
</gene>
<evidence type="ECO:0000313" key="3">
    <source>
        <dbReference type="EMBL" id="CAH9137980.1"/>
    </source>
</evidence>
<reference evidence="3" key="1">
    <citation type="submission" date="2022-07" db="EMBL/GenBank/DDBJ databases">
        <authorList>
            <person name="Macas J."/>
            <person name="Novak P."/>
            <person name="Neumann P."/>
        </authorList>
    </citation>
    <scope>NUCLEOTIDE SEQUENCE</scope>
</reference>
<keyword evidence="1" id="KW-0472">Membrane</keyword>
<dbReference type="Proteomes" id="UP001152523">
    <property type="component" value="Unassembled WGS sequence"/>
</dbReference>
<dbReference type="InterPro" id="IPR055290">
    <property type="entry name" value="At3g26010-like"/>
</dbReference>
<dbReference type="PROSITE" id="PS50181">
    <property type="entry name" value="FBOX"/>
    <property type="match status" value="1"/>
</dbReference>
<protein>
    <recommendedName>
        <fullName evidence="2">F-box domain-containing protein</fullName>
    </recommendedName>
</protein>
<organism evidence="3 4">
    <name type="scientific">Cuscuta epithymum</name>
    <dbReference type="NCBI Taxonomy" id="186058"/>
    <lineage>
        <taxon>Eukaryota</taxon>
        <taxon>Viridiplantae</taxon>
        <taxon>Streptophyta</taxon>
        <taxon>Embryophyta</taxon>
        <taxon>Tracheophyta</taxon>
        <taxon>Spermatophyta</taxon>
        <taxon>Magnoliopsida</taxon>
        <taxon>eudicotyledons</taxon>
        <taxon>Gunneridae</taxon>
        <taxon>Pentapetalae</taxon>
        <taxon>asterids</taxon>
        <taxon>lamiids</taxon>
        <taxon>Solanales</taxon>
        <taxon>Convolvulaceae</taxon>
        <taxon>Cuscuteae</taxon>
        <taxon>Cuscuta</taxon>
        <taxon>Cuscuta subgen. Cuscuta</taxon>
    </lineage>
</organism>
<dbReference type="EMBL" id="CAMAPF010001002">
    <property type="protein sequence ID" value="CAH9137980.1"/>
    <property type="molecule type" value="Genomic_DNA"/>
</dbReference>
<keyword evidence="1" id="KW-0812">Transmembrane</keyword>
<dbReference type="InterPro" id="IPR001810">
    <property type="entry name" value="F-box_dom"/>
</dbReference>